<dbReference type="PATRIC" id="fig|1200352.3.peg.1844"/>
<protein>
    <submittedName>
        <fullName evidence="3">Uncharacterized protein</fullName>
    </submittedName>
</protein>
<organism evidence="3 4">
    <name type="scientific">Corynebacterium terpenotabidum Y-11</name>
    <dbReference type="NCBI Taxonomy" id="1200352"/>
    <lineage>
        <taxon>Bacteria</taxon>
        <taxon>Bacillati</taxon>
        <taxon>Actinomycetota</taxon>
        <taxon>Actinomycetes</taxon>
        <taxon>Mycobacteriales</taxon>
        <taxon>Corynebacteriaceae</taxon>
        <taxon>Corynebacterium</taxon>
    </lineage>
</organism>
<reference evidence="3 4" key="1">
    <citation type="submission" date="2012-06" db="EMBL/GenBank/DDBJ databases">
        <title>Complete genome sequence of Corynebacterium terpenotabidum Y-11 (=DSM 44721).</title>
        <authorList>
            <person name="Ruckert C."/>
            <person name="Albersmeier A."/>
            <person name="Al-Dilaimi A."/>
            <person name="Szczepanowski R."/>
            <person name="Kalinowski J."/>
        </authorList>
    </citation>
    <scope>NUCLEOTIDE SEQUENCE [LARGE SCALE GENOMIC DNA]</scope>
    <source>
        <strain evidence="3 4">Y-11</strain>
    </source>
</reference>
<gene>
    <name evidence="3" type="ORF">A606_09070</name>
</gene>
<keyword evidence="2" id="KW-1133">Transmembrane helix</keyword>
<evidence type="ECO:0000313" key="4">
    <source>
        <dbReference type="Proteomes" id="UP000014809"/>
    </source>
</evidence>
<feature type="transmembrane region" description="Helical" evidence="2">
    <location>
        <begin position="38"/>
        <end position="60"/>
    </location>
</feature>
<dbReference type="Proteomes" id="UP000014809">
    <property type="component" value="Chromosome"/>
</dbReference>
<sequence>MTQGNPFNPNTQMFPPQDSEPQFPQFSGNSPSGKTPVWVLPAIAIVAILAVAAVIITWMISSGDNDSDAVAESTAPVFTPETTTVQQAPSTVVPAPTAAESAPVPEAPAASAGTGNTLITESGHYGVGLAATEACGSAGTQASYVLVGAGSAQCNFALDVGDELAGTTVREGSSRSLSVYSTNRNEYVDLSCVKAQDSDLDFLWKCTTEYNSIVYVYP</sequence>
<keyword evidence="2" id="KW-0472">Membrane</keyword>
<evidence type="ECO:0000256" key="2">
    <source>
        <dbReference type="SAM" id="Phobius"/>
    </source>
</evidence>
<dbReference type="EMBL" id="CP003696">
    <property type="protein sequence ID" value="AGP31455.1"/>
    <property type="molecule type" value="Genomic_DNA"/>
</dbReference>
<evidence type="ECO:0000256" key="1">
    <source>
        <dbReference type="SAM" id="MobiDB-lite"/>
    </source>
</evidence>
<dbReference type="STRING" id="1200352.A606_09070"/>
<proteinExistence type="predicted"/>
<feature type="region of interest" description="Disordered" evidence="1">
    <location>
        <begin position="1"/>
        <end position="31"/>
    </location>
</feature>
<evidence type="ECO:0000313" key="3">
    <source>
        <dbReference type="EMBL" id="AGP31455.1"/>
    </source>
</evidence>
<keyword evidence="2" id="KW-0812">Transmembrane</keyword>
<dbReference type="HOGENOM" id="CLU_1265186_0_0_11"/>
<accession>S4XIE7</accession>
<dbReference type="KEGG" id="cter:A606_09070"/>
<dbReference type="AlphaFoldDB" id="S4XIE7"/>
<keyword evidence="4" id="KW-1185">Reference proteome</keyword>
<name>S4XIE7_9CORY</name>